<comment type="similarity">
    <text evidence="1">Belongs to the peptidase C1 family.</text>
</comment>
<dbReference type="GO" id="GO:0008234">
    <property type="term" value="F:cysteine-type peptidase activity"/>
    <property type="evidence" value="ECO:0007669"/>
    <property type="project" value="InterPro"/>
</dbReference>
<dbReference type="RefSeq" id="XP_025422775.1">
    <property type="nucleotide sequence ID" value="XM_025566990.1"/>
</dbReference>
<evidence type="ECO:0000313" key="6">
    <source>
        <dbReference type="Proteomes" id="UP000694846"/>
    </source>
</evidence>
<evidence type="ECO:0000256" key="2">
    <source>
        <dbReference type="ARBA" id="ARBA00023157"/>
    </source>
</evidence>
<keyword evidence="2" id="KW-1015">Disulfide bond</keyword>
<evidence type="ECO:0000259" key="4">
    <source>
        <dbReference type="PROSITE" id="PS50958"/>
    </source>
</evidence>
<dbReference type="EMBL" id="GGMS01004020">
    <property type="protein sequence ID" value="MBY73223.1"/>
    <property type="molecule type" value="Transcribed_RNA"/>
</dbReference>
<dbReference type="SMART" id="SM00645">
    <property type="entry name" value="Pept_C1"/>
    <property type="match status" value="1"/>
</dbReference>
<dbReference type="SUPFAM" id="SSF54001">
    <property type="entry name" value="Cysteine proteinases"/>
    <property type="match status" value="1"/>
</dbReference>
<dbReference type="RefSeq" id="XP_025422777.1">
    <property type="nucleotide sequence ID" value="XM_025566992.1"/>
</dbReference>
<sequence>MTTGCYSNRYYGWAAAVAVVAMLACAVVDVAADDSDLAGAYCAARPRGCCPGRQDDCSAPILGTTCYCDDFCNRTRSEDCCPDFWSFCKGIVLKPEPKRQCYSNGHYYDYGETIKINCNECRCQESNGRLQLMCSTNECLIDPDFLYKLRYQGNRYGWVASNYSEFWGRKYDEGLTLRLGTLSSKKKILQMKPLKAAFRRGSLQRSYDLRSDGTRGKYISQPIDQGWCGASWAITTVQVTTDRFGIMSRGAISDVLSPQHLLSCNSRSQQGCQGGHLTRAWNWIRKFGLVTEECYPWVGQVTDCGVPKKKKELTAPCPRTTRSNRLSKTPLHRVGPVYRVATEEGIMHEILTSGPVQAVMKVTKDFFMYKSGVYNCPSLDIGSRTGYHSVRIIGWGEEYHNQGLVKYWIVSNSWGRSWGENGYFRILKGTNACQIEDFVIAAWADIDDFDVTIHPQGYDIFLLNHAAANTV</sequence>
<organism evidence="5">
    <name type="scientific">Sipha flava</name>
    <name type="common">yellow sugarcane aphid</name>
    <dbReference type="NCBI Taxonomy" id="143950"/>
    <lineage>
        <taxon>Eukaryota</taxon>
        <taxon>Metazoa</taxon>
        <taxon>Ecdysozoa</taxon>
        <taxon>Arthropoda</taxon>
        <taxon>Hexapoda</taxon>
        <taxon>Insecta</taxon>
        <taxon>Pterygota</taxon>
        <taxon>Neoptera</taxon>
        <taxon>Paraneoptera</taxon>
        <taxon>Hemiptera</taxon>
        <taxon>Sternorrhyncha</taxon>
        <taxon>Aphidomorpha</taxon>
        <taxon>Aphidoidea</taxon>
        <taxon>Aphididae</taxon>
        <taxon>Sipha</taxon>
    </lineage>
</organism>
<reference evidence="5" key="1">
    <citation type="submission" date="2018-04" db="EMBL/GenBank/DDBJ databases">
        <title>Transcriptome assembly of Sipha flava.</title>
        <authorList>
            <person name="Scully E.D."/>
            <person name="Geib S.M."/>
            <person name="Palmer N.A."/>
            <person name="Koch K."/>
            <person name="Bradshaw J."/>
            <person name="Heng-Moss T."/>
            <person name="Sarath G."/>
        </authorList>
    </citation>
    <scope>NUCLEOTIDE SEQUENCE</scope>
</reference>
<evidence type="ECO:0000313" key="7">
    <source>
        <dbReference type="RefSeq" id="XP_025422775.1"/>
    </source>
</evidence>
<dbReference type="Gene3D" id="3.90.70.10">
    <property type="entry name" value="Cysteine proteinases"/>
    <property type="match status" value="1"/>
</dbReference>
<evidence type="ECO:0000313" key="9">
    <source>
        <dbReference type="RefSeq" id="XP_025422777.1"/>
    </source>
</evidence>
<dbReference type="OrthoDB" id="3789175at2759"/>
<reference evidence="7 8" key="2">
    <citation type="submission" date="2025-04" db="UniProtKB">
        <authorList>
            <consortium name="RefSeq"/>
        </authorList>
    </citation>
    <scope>IDENTIFICATION</scope>
    <source>
        <tissue evidence="7 8">Whole body</tissue>
    </source>
</reference>
<evidence type="ECO:0000313" key="5">
    <source>
        <dbReference type="EMBL" id="MBY73223.1"/>
    </source>
</evidence>
<keyword evidence="3" id="KW-1133">Transmembrane helix</keyword>
<keyword evidence="6" id="KW-1185">Reference proteome</keyword>
<dbReference type="PROSITE" id="PS00639">
    <property type="entry name" value="THIOL_PROTEASE_HIS"/>
    <property type="match status" value="1"/>
</dbReference>
<dbReference type="InterPro" id="IPR025660">
    <property type="entry name" value="Pept_his_AS"/>
</dbReference>
<dbReference type="Pfam" id="PF00112">
    <property type="entry name" value="Peptidase_C1"/>
    <property type="match status" value="1"/>
</dbReference>
<gene>
    <name evidence="5" type="primary">TINAGL1_0</name>
    <name evidence="7 8 9" type="synonym">LOC112692346</name>
    <name evidence="5" type="ORF">g.105674</name>
</gene>
<protein>
    <submittedName>
        <fullName evidence="5 7">Tubulointerstitial nephritis antigen-like</fullName>
    </submittedName>
</protein>
<dbReference type="InterPro" id="IPR013128">
    <property type="entry name" value="Peptidase_C1A"/>
</dbReference>
<name>A0A2S2Q644_9HEMI</name>
<dbReference type="InterPro" id="IPR038765">
    <property type="entry name" value="Papain-like_cys_pep_sf"/>
</dbReference>
<accession>A0A2S2Q644</accession>
<evidence type="ECO:0000256" key="3">
    <source>
        <dbReference type="SAM" id="Phobius"/>
    </source>
</evidence>
<keyword evidence="3" id="KW-0472">Membrane</keyword>
<dbReference type="GO" id="GO:0006508">
    <property type="term" value="P:proteolysis"/>
    <property type="evidence" value="ECO:0007669"/>
    <property type="project" value="InterPro"/>
</dbReference>
<evidence type="ECO:0000313" key="8">
    <source>
        <dbReference type="RefSeq" id="XP_025422776.1"/>
    </source>
</evidence>
<dbReference type="PRINTS" id="PR00705">
    <property type="entry name" value="PAPAIN"/>
</dbReference>
<feature type="domain" description="SMB" evidence="4">
    <location>
        <begin position="46"/>
        <end position="98"/>
    </location>
</feature>
<dbReference type="PANTHER" id="PTHR12411">
    <property type="entry name" value="CYSTEINE PROTEASE FAMILY C1-RELATED"/>
    <property type="match status" value="1"/>
</dbReference>
<dbReference type="AlphaFoldDB" id="A0A2S2Q644"/>
<dbReference type="InterPro" id="IPR000668">
    <property type="entry name" value="Peptidase_C1A_C"/>
</dbReference>
<dbReference type="InterPro" id="IPR001212">
    <property type="entry name" value="Somatomedin_B_dom"/>
</dbReference>
<evidence type="ECO:0000256" key="1">
    <source>
        <dbReference type="ARBA" id="ARBA00008455"/>
    </source>
</evidence>
<dbReference type="Proteomes" id="UP000694846">
    <property type="component" value="Unplaced"/>
</dbReference>
<keyword evidence="3" id="KW-0812">Transmembrane</keyword>
<dbReference type="PROSITE" id="PS50958">
    <property type="entry name" value="SMB_2"/>
    <property type="match status" value="1"/>
</dbReference>
<proteinExistence type="inferred from homology"/>
<dbReference type="RefSeq" id="XP_025422776.1">
    <property type="nucleotide sequence ID" value="XM_025566991.1"/>
</dbReference>
<feature type="transmembrane region" description="Helical" evidence="3">
    <location>
        <begin position="12"/>
        <end position="32"/>
    </location>
</feature>